<proteinExistence type="inferred from homology"/>
<dbReference type="GO" id="GO:0006226">
    <property type="term" value="P:dUMP biosynthetic process"/>
    <property type="evidence" value="ECO:0007669"/>
    <property type="project" value="InterPro"/>
</dbReference>
<dbReference type="CDD" id="cd07557">
    <property type="entry name" value="trimeric_dUTPase"/>
    <property type="match status" value="1"/>
</dbReference>
<reference evidence="6" key="1">
    <citation type="journal article" date="2020" name="Nature">
        <title>Giant virus diversity and host interactions through global metagenomics.</title>
        <authorList>
            <person name="Schulz F."/>
            <person name="Roux S."/>
            <person name="Paez-Espino D."/>
            <person name="Jungbluth S."/>
            <person name="Walsh D.A."/>
            <person name="Denef V.J."/>
            <person name="McMahon K.D."/>
            <person name="Konstantinidis K.T."/>
            <person name="Eloe-Fadrosh E.A."/>
            <person name="Kyrpides N.C."/>
            <person name="Woyke T."/>
        </authorList>
    </citation>
    <scope>NUCLEOTIDE SEQUENCE</scope>
    <source>
        <strain evidence="6">GVMAG-M-3300001348-25</strain>
    </source>
</reference>
<keyword evidence="3" id="KW-0378">Hydrolase</keyword>
<evidence type="ECO:0000256" key="2">
    <source>
        <dbReference type="ARBA" id="ARBA00012379"/>
    </source>
</evidence>
<evidence type="ECO:0000256" key="4">
    <source>
        <dbReference type="ARBA" id="ARBA00023080"/>
    </source>
</evidence>
<dbReference type="InterPro" id="IPR036157">
    <property type="entry name" value="dUTPase-like_sf"/>
</dbReference>
<evidence type="ECO:0000313" key="6">
    <source>
        <dbReference type="EMBL" id="QHT28154.1"/>
    </source>
</evidence>
<organism evidence="6">
    <name type="scientific">viral metagenome</name>
    <dbReference type="NCBI Taxonomy" id="1070528"/>
    <lineage>
        <taxon>unclassified sequences</taxon>
        <taxon>metagenomes</taxon>
        <taxon>organismal metagenomes</taxon>
    </lineage>
</organism>
<evidence type="ECO:0000256" key="1">
    <source>
        <dbReference type="ARBA" id="ARBA00006581"/>
    </source>
</evidence>
<dbReference type="Gene3D" id="2.70.40.10">
    <property type="match status" value="1"/>
</dbReference>
<dbReference type="InterPro" id="IPR008181">
    <property type="entry name" value="dUTPase"/>
</dbReference>
<dbReference type="InterPro" id="IPR033704">
    <property type="entry name" value="dUTPase_trimeric"/>
</dbReference>
<name>A0A6C0EGA7_9ZZZZ</name>
<accession>A0A6C0EGA7</accession>
<sequence length="195" mass="22240">MMYLKIYVKSDNLRMFYIDAIKKHNEKMTNPYPDSGFDLFVPEAKNIPSHSTQKIDLEIKCEAFYESKDNHWISYNDNNATIYYDIVNRFRTLEKPDNYDNMKIPTGFYMYPRSSVSKTPLRLSNSVGIIDAGYRGNLGAFVDNISTNEYNVEKGTRLFQICAPNLEPIHVEIVSSENDLGNSERGSGGFGSTGN</sequence>
<dbReference type="GO" id="GO:0000287">
    <property type="term" value="F:magnesium ion binding"/>
    <property type="evidence" value="ECO:0007669"/>
    <property type="project" value="InterPro"/>
</dbReference>
<comment type="similarity">
    <text evidence="1">Belongs to the dUTPase family.</text>
</comment>
<evidence type="ECO:0000256" key="3">
    <source>
        <dbReference type="ARBA" id="ARBA00022801"/>
    </source>
</evidence>
<dbReference type="EMBL" id="MN738852">
    <property type="protein sequence ID" value="QHT28154.1"/>
    <property type="molecule type" value="Genomic_DNA"/>
</dbReference>
<dbReference type="PANTHER" id="PTHR11241:SF0">
    <property type="entry name" value="DEOXYURIDINE 5'-TRIPHOSPHATE NUCLEOTIDOHYDROLASE"/>
    <property type="match status" value="1"/>
</dbReference>
<dbReference type="EC" id="3.6.1.23" evidence="2"/>
<feature type="domain" description="dUTPase-like" evidence="5">
    <location>
        <begin position="109"/>
        <end position="194"/>
    </location>
</feature>
<dbReference type="GO" id="GO:0046081">
    <property type="term" value="P:dUTP catabolic process"/>
    <property type="evidence" value="ECO:0007669"/>
    <property type="project" value="InterPro"/>
</dbReference>
<dbReference type="GO" id="GO:0004170">
    <property type="term" value="F:dUTP diphosphatase activity"/>
    <property type="evidence" value="ECO:0007669"/>
    <property type="project" value="UniProtKB-EC"/>
</dbReference>
<keyword evidence="4" id="KW-0546">Nucleotide metabolism</keyword>
<evidence type="ECO:0000259" key="5">
    <source>
        <dbReference type="Pfam" id="PF00692"/>
    </source>
</evidence>
<dbReference type="Pfam" id="PF00692">
    <property type="entry name" value="dUTPase"/>
    <property type="match status" value="1"/>
</dbReference>
<dbReference type="InterPro" id="IPR029054">
    <property type="entry name" value="dUTPase-like"/>
</dbReference>
<dbReference type="SUPFAM" id="SSF51283">
    <property type="entry name" value="dUTPase-like"/>
    <property type="match status" value="1"/>
</dbReference>
<dbReference type="AlphaFoldDB" id="A0A6C0EGA7"/>
<dbReference type="PANTHER" id="PTHR11241">
    <property type="entry name" value="DEOXYURIDINE 5'-TRIPHOSPHATE NUCLEOTIDOHYDROLASE"/>
    <property type="match status" value="1"/>
</dbReference>
<protein>
    <recommendedName>
        <fullName evidence="2">dUTP diphosphatase</fullName>
        <ecNumber evidence="2">3.6.1.23</ecNumber>
    </recommendedName>
</protein>